<dbReference type="PaxDb" id="3880-AES73568"/>
<reference evidence="2" key="3">
    <citation type="submission" date="2015-04" db="UniProtKB">
        <authorList>
            <consortium name="EnsemblPlants"/>
        </authorList>
    </citation>
    <scope>IDENTIFICATION</scope>
    <source>
        <strain evidence="2">cv. Jemalong A17</strain>
    </source>
</reference>
<dbReference type="HOGENOM" id="CLU_2323934_0_0_1"/>
<keyword evidence="3" id="KW-1185">Reference proteome</keyword>
<dbReference type="SMR" id="G7J9W8"/>
<sequence>MNRKSEICNSAGLELWYGRSGIANACRISEIDSEDNLKLVDFGGSTMLCSVWYIMLSRIPPFYGDSTYEVFEVVITAYLRFPSRILCSVYSSAKDLLRK</sequence>
<organism evidence="1 3">
    <name type="scientific">Medicago truncatula</name>
    <name type="common">Barrel medic</name>
    <name type="synonym">Medicago tribuloides</name>
    <dbReference type="NCBI Taxonomy" id="3880"/>
    <lineage>
        <taxon>Eukaryota</taxon>
        <taxon>Viridiplantae</taxon>
        <taxon>Streptophyta</taxon>
        <taxon>Embryophyta</taxon>
        <taxon>Tracheophyta</taxon>
        <taxon>Spermatophyta</taxon>
        <taxon>Magnoliopsida</taxon>
        <taxon>eudicotyledons</taxon>
        <taxon>Gunneridae</taxon>
        <taxon>Pentapetalae</taxon>
        <taxon>rosids</taxon>
        <taxon>fabids</taxon>
        <taxon>Fabales</taxon>
        <taxon>Fabaceae</taxon>
        <taxon>Papilionoideae</taxon>
        <taxon>50 kb inversion clade</taxon>
        <taxon>NPAAA clade</taxon>
        <taxon>Hologalegina</taxon>
        <taxon>IRL clade</taxon>
        <taxon>Trifolieae</taxon>
        <taxon>Medicago</taxon>
    </lineage>
</organism>
<dbReference type="EnsemblPlants" id="AES73568">
    <property type="protein sequence ID" value="AES73568"/>
    <property type="gene ID" value="MTR_3g106270"/>
</dbReference>
<reference evidence="1 3" key="2">
    <citation type="journal article" date="2014" name="BMC Genomics">
        <title>An improved genome release (version Mt4.0) for the model legume Medicago truncatula.</title>
        <authorList>
            <person name="Tang H."/>
            <person name="Krishnakumar V."/>
            <person name="Bidwell S."/>
            <person name="Rosen B."/>
            <person name="Chan A."/>
            <person name="Zhou S."/>
            <person name="Gentzbittel L."/>
            <person name="Childs K.L."/>
            <person name="Yandell M."/>
            <person name="Gundlach H."/>
            <person name="Mayer K.F."/>
            <person name="Schwartz D.C."/>
            <person name="Town C.D."/>
        </authorList>
    </citation>
    <scope>GENOME REANNOTATION</scope>
    <source>
        <strain evidence="1">A17</strain>
        <strain evidence="2 3">cv. Jemalong A17</strain>
    </source>
</reference>
<reference evidence="1 3" key="1">
    <citation type="journal article" date="2011" name="Nature">
        <title>The Medicago genome provides insight into the evolution of rhizobial symbioses.</title>
        <authorList>
            <person name="Young N.D."/>
            <person name="Debelle F."/>
            <person name="Oldroyd G.E."/>
            <person name="Geurts R."/>
            <person name="Cannon S.B."/>
            <person name="Udvardi M.K."/>
            <person name="Benedito V.A."/>
            <person name="Mayer K.F."/>
            <person name="Gouzy J."/>
            <person name="Schoof H."/>
            <person name="Van de Peer Y."/>
            <person name="Proost S."/>
            <person name="Cook D.R."/>
            <person name="Meyers B.C."/>
            <person name="Spannagl M."/>
            <person name="Cheung F."/>
            <person name="De Mita S."/>
            <person name="Krishnakumar V."/>
            <person name="Gundlach H."/>
            <person name="Zhou S."/>
            <person name="Mudge J."/>
            <person name="Bharti A.K."/>
            <person name="Murray J.D."/>
            <person name="Naoumkina M.A."/>
            <person name="Rosen B."/>
            <person name="Silverstein K.A."/>
            <person name="Tang H."/>
            <person name="Rombauts S."/>
            <person name="Zhao P.X."/>
            <person name="Zhou P."/>
            <person name="Barbe V."/>
            <person name="Bardou P."/>
            <person name="Bechner M."/>
            <person name="Bellec A."/>
            <person name="Berger A."/>
            <person name="Berges H."/>
            <person name="Bidwell S."/>
            <person name="Bisseling T."/>
            <person name="Choisne N."/>
            <person name="Couloux A."/>
            <person name="Denny R."/>
            <person name="Deshpande S."/>
            <person name="Dai X."/>
            <person name="Doyle J.J."/>
            <person name="Dudez A.M."/>
            <person name="Farmer A.D."/>
            <person name="Fouteau S."/>
            <person name="Franken C."/>
            <person name="Gibelin C."/>
            <person name="Gish J."/>
            <person name="Goldstein S."/>
            <person name="Gonzalez A.J."/>
            <person name="Green P.J."/>
            <person name="Hallab A."/>
            <person name="Hartog M."/>
            <person name="Hua A."/>
            <person name="Humphray S.J."/>
            <person name="Jeong D.H."/>
            <person name="Jing Y."/>
            <person name="Jocker A."/>
            <person name="Kenton S.M."/>
            <person name="Kim D.J."/>
            <person name="Klee K."/>
            <person name="Lai H."/>
            <person name="Lang C."/>
            <person name="Lin S."/>
            <person name="Macmil S.L."/>
            <person name="Magdelenat G."/>
            <person name="Matthews L."/>
            <person name="McCorrison J."/>
            <person name="Monaghan E.L."/>
            <person name="Mun J.H."/>
            <person name="Najar F.Z."/>
            <person name="Nicholson C."/>
            <person name="Noirot C."/>
            <person name="O'Bleness M."/>
            <person name="Paule C.R."/>
            <person name="Poulain J."/>
            <person name="Prion F."/>
            <person name="Qin B."/>
            <person name="Qu C."/>
            <person name="Retzel E.F."/>
            <person name="Riddle C."/>
            <person name="Sallet E."/>
            <person name="Samain S."/>
            <person name="Samson N."/>
            <person name="Sanders I."/>
            <person name="Saurat O."/>
            <person name="Scarpelli C."/>
            <person name="Schiex T."/>
            <person name="Segurens B."/>
            <person name="Severin A.J."/>
            <person name="Sherrier D.J."/>
            <person name="Shi R."/>
            <person name="Sims S."/>
            <person name="Singer S.R."/>
            <person name="Sinharoy S."/>
            <person name="Sterck L."/>
            <person name="Viollet A."/>
            <person name="Wang B.B."/>
            <person name="Wang K."/>
            <person name="Wang M."/>
            <person name="Wang X."/>
            <person name="Warfsmann J."/>
            <person name="Weissenbach J."/>
            <person name="White D.D."/>
            <person name="White J.D."/>
            <person name="Wiley G.B."/>
            <person name="Wincker P."/>
            <person name="Xing Y."/>
            <person name="Yang L."/>
            <person name="Yao Z."/>
            <person name="Ying F."/>
            <person name="Zhai J."/>
            <person name="Zhou L."/>
            <person name="Zuber A."/>
            <person name="Denarie J."/>
            <person name="Dixon R.A."/>
            <person name="May G.D."/>
            <person name="Schwartz D.C."/>
            <person name="Rogers J."/>
            <person name="Quetier F."/>
            <person name="Town C.D."/>
            <person name="Roe B.A."/>
        </authorList>
    </citation>
    <scope>NUCLEOTIDE SEQUENCE [LARGE SCALE GENOMIC DNA]</scope>
    <source>
        <strain evidence="1">A17</strain>
        <strain evidence="2 3">cv. Jemalong A17</strain>
    </source>
</reference>
<dbReference type="AlphaFoldDB" id="G7J9W8"/>
<dbReference type="EMBL" id="CM001219">
    <property type="protein sequence ID" value="AES73568.1"/>
    <property type="molecule type" value="Genomic_DNA"/>
</dbReference>
<accession>G7J9W8</accession>
<evidence type="ECO:0000313" key="3">
    <source>
        <dbReference type="Proteomes" id="UP000002051"/>
    </source>
</evidence>
<name>G7J9W8_MEDTR</name>
<dbReference type="Proteomes" id="UP000002051">
    <property type="component" value="Chromosome 3"/>
</dbReference>
<dbReference type="Gene3D" id="1.10.510.10">
    <property type="entry name" value="Transferase(Phosphotransferase) domain 1"/>
    <property type="match status" value="1"/>
</dbReference>
<protein>
    <submittedName>
        <fullName evidence="1">Phosphoenolpyruvate carboxylase kinase, putative</fullName>
    </submittedName>
</protein>
<gene>
    <name evidence="1" type="ordered locus">MTR_3g106270</name>
</gene>
<dbReference type="STRING" id="3880.G7J9W8"/>
<dbReference type="InterPro" id="IPR011009">
    <property type="entry name" value="Kinase-like_dom_sf"/>
</dbReference>
<evidence type="ECO:0000313" key="2">
    <source>
        <dbReference type="EnsemblPlants" id="AES73568"/>
    </source>
</evidence>
<keyword evidence="1" id="KW-0418">Kinase</keyword>
<evidence type="ECO:0000313" key="1">
    <source>
        <dbReference type="EMBL" id="AES73568.1"/>
    </source>
</evidence>
<dbReference type="SUPFAM" id="SSF56112">
    <property type="entry name" value="Protein kinase-like (PK-like)"/>
    <property type="match status" value="1"/>
</dbReference>
<proteinExistence type="predicted"/>
<dbReference type="GO" id="GO:0016301">
    <property type="term" value="F:kinase activity"/>
    <property type="evidence" value="ECO:0007669"/>
    <property type="project" value="UniProtKB-KW"/>
</dbReference>
<keyword evidence="1" id="KW-0808">Transferase</keyword>